<dbReference type="EMBL" id="JNSK01000146">
    <property type="protein sequence ID" value="KGA13979.1"/>
    <property type="molecule type" value="Genomic_DNA"/>
</dbReference>
<dbReference type="InterPro" id="IPR036938">
    <property type="entry name" value="PAP2/HPO_sf"/>
</dbReference>
<proteinExistence type="predicted"/>
<reference evidence="3" key="1">
    <citation type="submission" date="2014-05" db="EMBL/GenBank/DDBJ databases">
        <title>Key roles for freshwater Actinobacteria revealed by deep metagenomic sequencing.</title>
        <authorList>
            <person name="Ghai R."/>
            <person name="Mizuno C.M."/>
            <person name="Picazo A."/>
            <person name="Camacho A."/>
            <person name="Rodriguez-Valera F."/>
        </authorList>
    </citation>
    <scope>NUCLEOTIDE SEQUENCE</scope>
</reference>
<dbReference type="SMART" id="SM00014">
    <property type="entry name" value="acidPPc"/>
    <property type="match status" value="1"/>
</dbReference>
<dbReference type="Gene3D" id="1.20.144.10">
    <property type="entry name" value="Phosphatidic acid phosphatase type 2/haloperoxidase"/>
    <property type="match status" value="1"/>
</dbReference>
<evidence type="ECO:0000256" key="1">
    <source>
        <dbReference type="SAM" id="Phobius"/>
    </source>
</evidence>
<feature type="transmembrane region" description="Helical" evidence="1">
    <location>
        <begin position="95"/>
        <end position="116"/>
    </location>
</feature>
<feature type="domain" description="Phosphatidic acid phosphatase type 2/haloperoxidase" evidence="2">
    <location>
        <begin position="95"/>
        <end position="209"/>
    </location>
</feature>
<protein>
    <recommendedName>
        <fullName evidence="2">Phosphatidic acid phosphatase type 2/haloperoxidase domain-containing protein</fullName>
    </recommendedName>
</protein>
<name>A0A094PWC0_9ZZZZ</name>
<feature type="transmembrane region" description="Helical" evidence="1">
    <location>
        <begin position="191"/>
        <end position="211"/>
    </location>
</feature>
<accession>A0A094PWC0</accession>
<dbReference type="SUPFAM" id="SSF48317">
    <property type="entry name" value="Acid phosphatase/Vanadium-dependent haloperoxidase"/>
    <property type="match status" value="1"/>
</dbReference>
<comment type="caution">
    <text evidence="3">The sequence shown here is derived from an EMBL/GenBank/DDBJ whole genome shotgun (WGS) entry which is preliminary data.</text>
</comment>
<feature type="transmembrane region" description="Helical" evidence="1">
    <location>
        <begin position="69"/>
        <end position="86"/>
    </location>
</feature>
<organism evidence="3">
    <name type="scientific">freshwater metagenome</name>
    <dbReference type="NCBI Taxonomy" id="449393"/>
    <lineage>
        <taxon>unclassified sequences</taxon>
        <taxon>metagenomes</taxon>
        <taxon>ecological metagenomes</taxon>
    </lineage>
</organism>
<keyword evidence="1" id="KW-0812">Transmembrane</keyword>
<evidence type="ECO:0000313" key="3">
    <source>
        <dbReference type="EMBL" id="KGA13979.1"/>
    </source>
</evidence>
<evidence type="ECO:0000259" key="2">
    <source>
        <dbReference type="SMART" id="SM00014"/>
    </source>
</evidence>
<keyword evidence="1" id="KW-0472">Membrane</keyword>
<gene>
    <name evidence="3" type="ORF">GM50_20985</name>
</gene>
<dbReference type="AlphaFoldDB" id="A0A094PWC0"/>
<keyword evidence="1" id="KW-1133">Transmembrane helix</keyword>
<sequence>MLKLTASQREELSRSFSWTAFATSAYLYITYQVVTAGWLITIDDKIATADRYLFPDWVYFILRRIDDLGLRWISATSIIILSLYLWRRFNTYRPILLSILALLALNGTVGVFKLFIGRTKPRLNMDLLNYGGMSFPSGHISNVVLVWGLFSYLVYNYLWQQPQSARHLITTVSSLAMAIFCVSLYRNTHWFSDLVGGIFLGGALLIAIVAIDRIVPSRRNQA</sequence>
<dbReference type="InterPro" id="IPR000326">
    <property type="entry name" value="PAP2/HPO"/>
</dbReference>
<feature type="transmembrane region" description="Helical" evidence="1">
    <location>
        <begin position="136"/>
        <end position="155"/>
    </location>
</feature>
<dbReference type="Pfam" id="PF01569">
    <property type="entry name" value="PAP2"/>
    <property type="match status" value="1"/>
</dbReference>
<feature type="transmembrane region" description="Helical" evidence="1">
    <location>
        <begin position="167"/>
        <end position="185"/>
    </location>
</feature>